<sequence>VRDQKRNSEIKNKYKKKGFRTTILDLGLLCRKNPTIRLRERDKRRDQLYQRNRNPMSASGKHGEKKSPYIYGRKPRNHSSNTPPKPESGSDKSGIG</sequence>
<feature type="compositionally biased region" description="Basic and acidic residues" evidence="1">
    <location>
        <begin position="37"/>
        <end position="48"/>
    </location>
</feature>
<reference evidence="2 3" key="1">
    <citation type="journal article" date="2018" name="Nat. Ecol. Evol.">
        <title>Pezizomycetes genomes reveal the molecular basis of ectomycorrhizal truffle lifestyle.</title>
        <authorList>
            <person name="Murat C."/>
            <person name="Payen T."/>
            <person name="Noel B."/>
            <person name="Kuo A."/>
            <person name="Morin E."/>
            <person name="Chen J."/>
            <person name="Kohler A."/>
            <person name="Krizsan K."/>
            <person name="Balestrini R."/>
            <person name="Da Silva C."/>
            <person name="Montanini B."/>
            <person name="Hainaut M."/>
            <person name="Levati E."/>
            <person name="Barry K.W."/>
            <person name="Belfiori B."/>
            <person name="Cichocki N."/>
            <person name="Clum A."/>
            <person name="Dockter R.B."/>
            <person name="Fauchery L."/>
            <person name="Guy J."/>
            <person name="Iotti M."/>
            <person name="Le Tacon F."/>
            <person name="Lindquist E.A."/>
            <person name="Lipzen A."/>
            <person name="Malagnac F."/>
            <person name="Mello A."/>
            <person name="Molinier V."/>
            <person name="Miyauchi S."/>
            <person name="Poulain J."/>
            <person name="Riccioni C."/>
            <person name="Rubini A."/>
            <person name="Sitrit Y."/>
            <person name="Splivallo R."/>
            <person name="Traeger S."/>
            <person name="Wang M."/>
            <person name="Zifcakova L."/>
            <person name="Wipf D."/>
            <person name="Zambonelli A."/>
            <person name="Paolocci F."/>
            <person name="Nowrousian M."/>
            <person name="Ottonello S."/>
            <person name="Baldrian P."/>
            <person name="Spatafora J.W."/>
            <person name="Henrissat B."/>
            <person name="Nagy L.G."/>
            <person name="Aury J.M."/>
            <person name="Wincker P."/>
            <person name="Grigoriev I.V."/>
            <person name="Bonfante P."/>
            <person name="Martin F.M."/>
        </authorList>
    </citation>
    <scope>NUCLEOTIDE SEQUENCE [LARGE SCALE GENOMIC DNA]</scope>
    <source>
        <strain evidence="2 3">120613-1</strain>
    </source>
</reference>
<feature type="non-terminal residue" evidence="2">
    <location>
        <position position="1"/>
    </location>
</feature>
<keyword evidence="3" id="KW-1185">Reference proteome</keyword>
<dbReference type="Proteomes" id="UP000276215">
    <property type="component" value="Unassembled WGS sequence"/>
</dbReference>
<gene>
    <name evidence="2" type="ORF">L873DRAFT_1824552</name>
</gene>
<name>A0A3N4IVZ1_9PEZI</name>
<feature type="region of interest" description="Disordered" evidence="1">
    <location>
        <begin position="37"/>
        <end position="96"/>
    </location>
</feature>
<accession>A0A3N4IVZ1</accession>
<proteinExistence type="predicted"/>
<protein>
    <submittedName>
        <fullName evidence="2">Uncharacterized protein</fullName>
    </submittedName>
</protein>
<organism evidence="2 3">
    <name type="scientific">Choiromyces venosus 120613-1</name>
    <dbReference type="NCBI Taxonomy" id="1336337"/>
    <lineage>
        <taxon>Eukaryota</taxon>
        <taxon>Fungi</taxon>
        <taxon>Dikarya</taxon>
        <taxon>Ascomycota</taxon>
        <taxon>Pezizomycotina</taxon>
        <taxon>Pezizomycetes</taxon>
        <taxon>Pezizales</taxon>
        <taxon>Tuberaceae</taxon>
        <taxon>Choiromyces</taxon>
    </lineage>
</organism>
<evidence type="ECO:0000313" key="2">
    <source>
        <dbReference type="EMBL" id="RPA88410.1"/>
    </source>
</evidence>
<dbReference type="AlphaFoldDB" id="A0A3N4IVZ1"/>
<evidence type="ECO:0000313" key="3">
    <source>
        <dbReference type="Proteomes" id="UP000276215"/>
    </source>
</evidence>
<evidence type="ECO:0000256" key="1">
    <source>
        <dbReference type="SAM" id="MobiDB-lite"/>
    </source>
</evidence>
<dbReference type="EMBL" id="ML121080">
    <property type="protein sequence ID" value="RPA88410.1"/>
    <property type="molecule type" value="Genomic_DNA"/>
</dbReference>